<gene>
    <name evidence="2" type="ORF">ACFO5U_14700</name>
</gene>
<feature type="transmembrane region" description="Helical" evidence="1">
    <location>
        <begin position="21"/>
        <end position="42"/>
    </location>
</feature>
<organism evidence="2 3">
    <name type="scientific">Planococcus dechangensis</name>
    <dbReference type="NCBI Taxonomy" id="1176255"/>
    <lineage>
        <taxon>Bacteria</taxon>
        <taxon>Bacillati</taxon>
        <taxon>Bacillota</taxon>
        <taxon>Bacilli</taxon>
        <taxon>Bacillales</taxon>
        <taxon>Caryophanaceae</taxon>
        <taxon>Planococcus</taxon>
    </lineage>
</organism>
<evidence type="ECO:0000256" key="1">
    <source>
        <dbReference type="SAM" id="Phobius"/>
    </source>
</evidence>
<keyword evidence="1" id="KW-0812">Transmembrane</keyword>
<keyword evidence="3" id="KW-1185">Reference proteome</keyword>
<keyword evidence="1" id="KW-0472">Membrane</keyword>
<feature type="transmembrane region" description="Helical" evidence="1">
    <location>
        <begin position="48"/>
        <end position="81"/>
    </location>
</feature>
<feature type="transmembrane region" description="Helical" evidence="1">
    <location>
        <begin position="197"/>
        <end position="216"/>
    </location>
</feature>
<feature type="transmembrane region" description="Helical" evidence="1">
    <location>
        <begin position="173"/>
        <end position="191"/>
    </location>
</feature>
<feature type="transmembrane region" description="Helical" evidence="1">
    <location>
        <begin position="102"/>
        <end position="119"/>
    </location>
</feature>
<name>A0ABV9MH10_9BACL</name>
<protein>
    <submittedName>
        <fullName evidence="2">YesL family protein</fullName>
    </submittedName>
</protein>
<keyword evidence="1" id="KW-1133">Transmembrane helix</keyword>
<feature type="transmembrane region" description="Helical" evidence="1">
    <location>
        <begin position="131"/>
        <end position="152"/>
    </location>
</feature>
<proteinExistence type="predicted"/>
<dbReference type="EMBL" id="JBHSGL010000015">
    <property type="protein sequence ID" value="MFC4714095.1"/>
    <property type="molecule type" value="Genomic_DNA"/>
</dbReference>
<reference evidence="3" key="1">
    <citation type="journal article" date="2019" name="Int. J. Syst. Evol. Microbiol.">
        <title>The Global Catalogue of Microorganisms (GCM) 10K type strain sequencing project: providing services to taxonomists for standard genome sequencing and annotation.</title>
        <authorList>
            <consortium name="The Broad Institute Genomics Platform"/>
            <consortium name="The Broad Institute Genome Sequencing Center for Infectious Disease"/>
            <person name="Wu L."/>
            <person name="Ma J."/>
        </authorList>
    </citation>
    <scope>NUCLEOTIDE SEQUENCE [LARGE SCALE GENOMIC DNA]</scope>
    <source>
        <strain evidence="3">CGMCC 1.12151</strain>
    </source>
</reference>
<dbReference type="Proteomes" id="UP001595932">
    <property type="component" value="Unassembled WGS sequence"/>
</dbReference>
<sequence length="233" mass="26117">MLELKGIAGVLYTASEWMMRLTAVNLMWFVLSLPFFTLLVAIDMGDPAGLIWFGIAAWLFVTFLFFPATAAVFAVVRSWIVEEDFSSTFKKYISHLTSDYKSNVKAGAIFALAWLVWYYNYFYFYSEQNSVAFLFLIIGLGMFILTVNFLSISAHYDMNSKARIKNAFFISSGRPLTSLAILASSAVLVWISVFQLLWLVPLLVCSLIAFVSFAAFHKATVKISEKAASNTAS</sequence>
<dbReference type="Pfam" id="PF04854">
    <property type="entry name" value="DUF624"/>
    <property type="match status" value="1"/>
</dbReference>
<evidence type="ECO:0000313" key="3">
    <source>
        <dbReference type="Proteomes" id="UP001595932"/>
    </source>
</evidence>
<evidence type="ECO:0000313" key="2">
    <source>
        <dbReference type="EMBL" id="MFC4714095.1"/>
    </source>
</evidence>
<dbReference type="InterPro" id="IPR006938">
    <property type="entry name" value="DUF624"/>
</dbReference>
<accession>A0ABV9MH10</accession>
<comment type="caution">
    <text evidence="2">The sequence shown here is derived from an EMBL/GenBank/DDBJ whole genome shotgun (WGS) entry which is preliminary data.</text>
</comment>
<dbReference type="RefSeq" id="WP_377279828.1">
    <property type="nucleotide sequence ID" value="NZ_JBHSGL010000015.1"/>
</dbReference>